<keyword evidence="3" id="KW-0808">Transferase</keyword>
<feature type="domain" description="Glycosyltransferase subfamily 4-like N-terminal" evidence="2">
    <location>
        <begin position="38"/>
        <end position="197"/>
    </location>
</feature>
<dbReference type="GO" id="GO:0016757">
    <property type="term" value="F:glycosyltransferase activity"/>
    <property type="evidence" value="ECO:0007669"/>
    <property type="project" value="InterPro"/>
</dbReference>
<gene>
    <name evidence="3" type="ORF">E4O92_11765</name>
</gene>
<dbReference type="SUPFAM" id="SSF53756">
    <property type="entry name" value="UDP-Glycosyltransferase/glycogen phosphorylase"/>
    <property type="match status" value="1"/>
</dbReference>
<name>A0A4Y9T214_9BURK</name>
<dbReference type="Gene3D" id="3.40.50.2000">
    <property type="entry name" value="Glycogen Phosphorylase B"/>
    <property type="match status" value="2"/>
</dbReference>
<dbReference type="OrthoDB" id="5416057at2"/>
<evidence type="ECO:0000313" key="3">
    <source>
        <dbReference type="EMBL" id="TFW31934.1"/>
    </source>
</evidence>
<feature type="domain" description="Glycosyl transferase family 1" evidence="1">
    <location>
        <begin position="210"/>
        <end position="369"/>
    </location>
</feature>
<dbReference type="AlphaFoldDB" id="A0A4Y9T214"/>
<sequence>MKDDNICARWFDEGNVGAAVPDSASLTVLLVTESAEPSGLGEHMITLARTLPRGVRPTLLFPGTHSGLATARRARAAGLPALTLPWAAVRLGSSTLASLLERLRPDIVHVHAGIPEEGHRIAAAAKSAGAGAVVRTEHQPYTLSTLRVRTPKISVLEREYRCGVEHVDHIICVSHAARQTFRMARVRVPFSVVHNGIVAHAAGITPKAMRASLGIGDAPLILTVARYVRQKRHITLLEALPRLLEHCPRAMLAWVGTGPLEAPLRSRADELGVADHILFLGARSDVPDLMDAADLLCLPSCYEAHPLVILEAFAAGLPVIAARALGITEAVQDGENGLLFPVNSPPMLAHTLARVLADPDLLERLRIAGPAATRKFTAARMASETIAVYRQAMAMPNMLAPTRTPLLA</sequence>
<evidence type="ECO:0000259" key="1">
    <source>
        <dbReference type="Pfam" id="PF00534"/>
    </source>
</evidence>
<evidence type="ECO:0000259" key="2">
    <source>
        <dbReference type="Pfam" id="PF13439"/>
    </source>
</evidence>
<dbReference type="Pfam" id="PF13439">
    <property type="entry name" value="Glyco_transf_4"/>
    <property type="match status" value="1"/>
</dbReference>
<dbReference type="Pfam" id="PF00534">
    <property type="entry name" value="Glycos_transf_1"/>
    <property type="match status" value="1"/>
</dbReference>
<dbReference type="Proteomes" id="UP000297258">
    <property type="component" value="Unassembled WGS sequence"/>
</dbReference>
<reference evidence="3 4" key="1">
    <citation type="submission" date="2019-03" db="EMBL/GenBank/DDBJ databases">
        <title>Draft genome of Massilia hortus sp. nov., a novel bacterial species of the Oxalobacteraceae family.</title>
        <authorList>
            <person name="Peta V."/>
            <person name="Raths R."/>
            <person name="Bucking H."/>
        </authorList>
    </citation>
    <scope>NUCLEOTIDE SEQUENCE [LARGE SCALE GENOMIC DNA]</scope>
    <source>
        <strain evidence="3 4">ONC3</strain>
    </source>
</reference>
<dbReference type="EMBL" id="SPUM01000074">
    <property type="protein sequence ID" value="TFW31934.1"/>
    <property type="molecule type" value="Genomic_DNA"/>
</dbReference>
<keyword evidence="4" id="KW-1185">Reference proteome</keyword>
<dbReference type="CDD" id="cd03801">
    <property type="entry name" value="GT4_PimA-like"/>
    <property type="match status" value="1"/>
</dbReference>
<dbReference type="PANTHER" id="PTHR12526">
    <property type="entry name" value="GLYCOSYLTRANSFERASE"/>
    <property type="match status" value="1"/>
</dbReference>
<evidence type="ECO:0000313" key="4">
    <source>
        <dbReference type="Proteomes" id="UP000297258"/>
    </source>
</evidence>
<dbReference type="RefSeq" id="WP_135189962.1">
    <property type="nucleotide sequence ID" value="NZ_SPUM01000074.1"/>
</dbReference>
<proteinExistence type="predicted"/>
<organism evidence="3 4">
    <name type="scientific">Massilia horti</name>
    <dbReference type="NCBI Taxonomy" id="2562153"/>
    <lineage>
        <taxon>Bacteria</taxon>
        <taxon>Pseudomonadati</taxon>
        <taxon>Pseudomonadota</taxon>
        <taxon>Betaproteobacteria</taxon>
        <taxon>Burkholderiales</taxon>
        <taxon>Oxalobacteraceae</taxon>
        <taxon>Telluria group</taxon>
        <taxon>Massilia</taxon>
    </lineage>
</organism>
<protein>
    <submittedName>
        <fullName evidence="3">Glycosyltransferase family 1 protein</fullName>
    </submittedName>
</protein>
<dbReference type="InterPro" id="IPR028098">
    <property type="entry name" value="Glyco_trans_4-like_N"/>
</dbReference>
<comment type="caution">
    <text evidence="3">The sequence shown here is derived from an EMBL/GenBank/DDBJ whole genome shotgun (WGS) entry which is preliminary data.</text>
</comment>
<dbReference type="PANTHER" id="PTHR12526:SF630">
    <property type="entry name" value="GLYCOSYLTRANSFERASE"/>
    <property type="match status" value="1"/>
</dbReference>
<dbReference type="InterPro" id="IPR001296">
    <property type="entry name" value="Glyco_trans_1"/>
</dbReference>
<accession>A0A4Y9T214</accession>